<feature type="transmembrane region" description="Helical" evidence="1">
    <location>
        <begin position="12"/>
        <end position="30"/>
    </location>
</feature>
<evidence type="ECO:0000256" key="1">
    <source>
        <dbReference type="SAM" id="Phobius"/>
    </source>
</evidence>
<feature type="transmembrane region" description="Helical" evidence="1">
    <location>
        <begin position="50"/>
        <end position="77"/>
    </location>
</feature>
<feature type="transmembrane region" description="Helical" evidence="1">
    <location>
        <begin position="130"/>
        <end position="151"/>
    </location>
</feature>
<dbReference type="EMBL" id="CAKLPY010000001">
    <property type="protein sequence ID" value="CAH0994762.1"/>
    <property type="molecule type" value="Genomic_DNA"/>
</dbReference>
<evidence type="ECO:0000313" key="2">
    <source>
        <dbReference type="EMBL" id="CAH0994762.1"/>
    </source>
</evidence>
<feature type="transmembrane region" description="Helical" evidence="1">
    <location>
        <begin position="180"/>
        <end position="204"/>
    </location>
</feature>
<feature type="transmembrane region" description="Helical" evidence="1">
    <location>
        <begin position="216"/>
        <end position="235"/>
    </location>
</feature>
<evidence type="ECO:0008006" key="4">
    <source>
        <dbReference type="Google" id="ProtNLM"/>
    </source>
</evidence>
<reference evidence="2" key="1">
    <citation type="submission" date="2021-12" db="EMBL/GenBank/DDBJ databases">
        <authorList>
            <person name="Rodrigo-Torres L."/>
            <person name="Arahal R. D."/>
            <person name="Lucena T."/>
        </authorList>
    </citation>
    <scope>NUCLEOTIDE SEQUENCE</scope>
    <source>
        <strain evidence="2">CECT 8858</strain>
    </source>
</reference>
<organism evidence="2 3">
    <name type="scientific">Emticicia aquatica</name>
    <dbReference type="NCBI Taxonomy" id="1681835"/>
    <lineage>
        <taxon>Bacteria</taxon>
        <taxon>Pseudomonadati</taxon>
        <taxon>Bacteroidota</taxon>
        <taxon>Cytophagia</taxon>
        <taxon>Cytophagales</taxon>
        <taxon>Leadbetterellaceae</taxon>
        <taxon>Emticicia</taxon>
    </lineage>
</organism>
<feature type="transmembrane region" description="Helical" evidence="1">
    <location>
        <begin position="97"/>
        <end position="118"/>
    </location>
</feature>
<evidence type="ECO:0000313" key="3">
    <source>
        <dbReference type="Proteomes" id="UP000837932"/>
    </source>
</evidence>
<proteinExistence type="predicted"/>
<keyword evidence="1" id="KW-0472">Membrane</keyword>
<protein>
    <recommendedName>
        <fullName evidence="4">DUF3307 domain-containing protein</fullName>
    </recommendedName>
</protein>
<keyword evidence="1" id="KW-0812">Transmembrane</keyword>
<dbReference type="Proteomes" id="UP000837932">
    <property type="component" value="Unassembled WGS sequence"/>
</dbReference>
<gene>
    <name evidence="2" type="ORF">EMA8858_00874</name>
</gene>
<dbReference type="RefSeq" id="WP_238804821.1">
    <property type="nucleotide sequence ID" value="NZ_CAKLPY010000001.1"/>
</dbReference>
<name>A0ABN8EV48_9BACT</name>
<accession>A0ABN8EV48</accession>
<comment type="caution">
    <text evidence="2">The sequence shown here is derived from an EMBL/GenBank/DDBJ whole genome shotgun (WGS) entry which is preliminary data.</text>
</comment>
<dbReference type="Pfam" id="PF11750">
    <property type="entry name" value="DUF3307"/>
    <property type="match status" value="1"/>
</dbReference>
<keyword evidence="1" id="KW-1133">Transmembrane helix</keyword>
<keyword evidence="3" id="KW-1185">Reference proteome</keyword>
<sequence>MSNLFTTEQALVLLKLIFAHLLTDFFMQPLNWVKDKETKKIKSVKLFYHILLTFLVVWLFSRNFLVSIFIGITHYCIDIWKVYAKDKSIKTFLLDQILHFTILIISWLFIIDGFTQFVDLSTNILIDFKIWALLTTYLFCTFPLGIIIGIATKRWRDEIKTNKQDSLDEAGKWIGIFERILILTFVINNQYEAIGFLIAAKALLRFRESDLKLTEYVLIGTLISFTLTISLGIFLKMVL</sequence>
<dbReference type="InterPro" id="IPR021737">
    <property type="entry name" value="Phage_phiKZ_Orf197"/>
</dbReference>